<dbReference type="Proteomes" id="UP000694425">
    <property type="component" value="Unplaced"/>
</dbReference>
<organism evidence="1 2">
    <name type="scientific">Neovison vison</name>
    <name type="common">American mink</name>
    <name type="synonym">Mustela vison</name>
    <dbReference type="NCBI Taxonomy" id="452646"/>
    <lineage>
        <taxon>Eukaryota</taxon>
        <taxon>Metazoa</taxon>
        <taxon>Chordata</taxon>
        <taxon>Craniata</taxon>
        <taxon>Vertebrata</taxon>
        <taxon>Euteleostomi</taxon>
        <taxon>Mammalia</taxon>
        <taxon>Eutheria</taxon>
        <taxon>Laurasiatheria</taxon>
        <taxon>Carnivora</taxon>
        <taxon>Caniformia</taxon>
        <taxon>Musteloidea</taxon>
        <taxon>Mustelidae</taxon>
        <taxon>Mustelinae</taxon>
        <taxon>Neogale</taxon>
    </lineage>
</organism>
<name>A0A8C7AL50_NEOVI</name>
<protein>
    <submittedName>
        <fullName evidence="1">Uncharacterized protein</fullName>
    </submittedName>
</protein>
<dbReference type="Ensembl" id="ENSNVIT00000012191.1">
    <property type="protein sequence ID" value="ENSNVIP00000010419.1"/>
    <property type="gene ID" value="ENSNVIG00000008251.1"/>
</dbReference>
<evidence type="ECO:0000313" key="1">
    <source>
        <dbReference type="Ensembl" id="ENSNVIP00000010419.1"/>
    </source>
</evidence>
<keyword evidence="2" id="KW-1185">Reference proteome</keyword>
<reference evidence="1" key="2">
    <citation type="submission" date="2025-09" db="UniProtKB">
        <authorList>
            <consortium name="Ensembl"/>
        </authorList>
    </citation>
    <scope>IDENTIFICATION</scope>
</reference>
<evidence type="ECO:0000313" key="2">
    <source>
        <dbReference type="Proteomes" id="UP000694425"/>
    </source>
</evidence>
<accession>A0A8C7AL50</accession>
<dbReference type="AlphaFoldDB" id="A0A8C7AL50"/>
<sequence length="143" mass="15397">MSLGAFSKGRYTQLLPPPASPGPWPEAQRILCSKQTCACCNKMVSFLIRPLASGSCAGRILSSPLSFVPGSLCLVPSSGRPSLVPLLPLLVQLCLPSEKPLRREALTNELMNEDSGRAYDGIPHTVTEETFQPSFLLEINSPT</sequence>
<proteinExistence type="predicted"/>
<reference evidence="1" key="1">
    <citation type="submission" date="2025-08" db="UniProtKB">
        <authorList>
            <consortium name="Ensembl"/>
        </authorList>
    </citation>
    <scope>IDENTIFICATION</scope>
</reference>